<dbReference type="PATRIC" id="fig|1434107.4.peg.1463"/>
<dbReference type="KEGG" id="mbak:MSBR3_1108"/>
<proteinExistence type="predicted"/>
<sequence length="661" mass="77923">MVSKEDIKLESRDADDFFSYYNILNIVADLTSFKKWLKDYHSLVNYNELLDGYVFFLNTCFRGLIDTIILENSFGIEEDYIFYRARFVGVNIDDIPNTCEKTIFIKNILERSKKIRNSTNWDEITASIKDIVDLLKSFEKIYENHIVPVNGLPKNYALNSATILKTCIFLNDLQYGVPLAYKIAPILKSDLTEKQVDRSYLGYVYTLQYLWYVLLGEQKFLDSPLKNLHLAHEIYPLEETDKFSRFSLMPKKRKKDYWASLDGFFRMIKSEIIEHLENELKKKSNFNKLFDALLVCQNFNKNLIENYFVTYKLKDPEYLSKEDKKSVYKKLDYYFMWYEVDVLDGSKASIFNGIPAFTSILIGNIEKKRHLINEEEIFVLRFKHRVGEKCYDYSYGILIEAFGSTGISDYSGWLIFLDCATDCSGFGGSLHYEAEICIENYLDEGMIKIKEITVDKNVFIDYLSNKSIPRSFDDEIYPEFTYTYEENVFTKDEVNGELSTIETSYEPNKYVVQSLKTQEDRFMSDTKGKFFEYLFFNWLAENNMKTCDVISCDTILENEQIDIYLEDREFIHLFECKVAIHNPQKVIKQVKNKINALNNSEKKIVPWIIVYSGVSDERIKEINREGIKVCANFKRKIENWRKLNKNSKKIIFSILEFELEY</sequence>
<dbReference type="GeneID" id="24788618"/>
<name>A0A0E3SJB5_METBA</name>
<dbReference type="OrthoDB" id="359258at2157"/>
<protein>
    <submittedName>
        <fullName evidence="1">Uncharacterized protein</fullName>
    </submittedName>
</protein>
<dbReference type="EMBL" id="CP009517">
    <property type="protein sequence ID" value="AKB81686.1"/>
    <property type="molecule type" value="Genomic_DNA"/>
</dbReference>
<accession>A0A0E3SJB5</accession>
<gene>
    <name evidence="1" type="ORF">MSBR3_1108</name>
</gene>
<reference evidence="1" key="1">
    <citation type="submission" date="2014-07" db="EMBL/GenBank/DDBJ databases">
        <title>Methanogenic archaea and the global carbon cycle.</title>
        <authorList>
            <person name="Henriksen J.R."/>
            <person name="Luke J."/>
            <person name="Reinhart S."/>
            <person name="Benedict M.N."/>
            <person name="Youngblut N.D."/>
            <person name="Metcalf M.E."/>
            <person name="Whitaker R.J."/>
            <person name="Metcalf W.W."/>
        </authorList>
    </citation>
    <scope>NUCLEOTIDE SEQUENCE [LARGE SCALE GENOMIC DNA]</scope>
    <source>
        <strain evidence="1">3</strain>
    </source>
</reference>
<dbReference type="RefSeq" id="WP_048107134.1">
    <property type="nucleotide sequence ID" value="NZ_CP009517.1"/>
</dbReference>
<evidence type="ECO:0000313" key="2">
    <source>
        <dbReference type="Proteomes" id="UP000033066"/>
    </source>
</evidence>
<dbReference type="HOGENOM" id="CLU_417776_0_0_2"/>
<evidence type="ECO:0000313" key="1">
    <source>
        <dbReference type="EMBL" id="AKB81686.1"/>
    </source>
</evidence>
<dbReference type="AlphaFoldDB" id="A0A0E3SJB5"/>
<organism evidence="1 2">
    <name type="scientific">Methanosarcina barkeri 3</name>
    <dbReference type="NCBI Taxonomy" id="1434107"/>
    <lineage>
        <taxon>Archaea</taxon>
        <taxon>Methanobacteriati</taxon>
        <taxon>Methanobacteriota</taxon>
        <taxon>Stenosarchaea group</taxon>
        <taxon>Methanomicrobia</taxon>
        <taxon>Methanosarcinales</taxon>
        <taxon>Methanosarcinaceae</taxon>
        <taxon>Methanosarcina</taxon>
    </lineage>
</organism>
<keyword evidence="2" id="KW-1185">Reference proteome</keyword>
<dbReference type="Proteomes" id="UP000033066">
    <property type="component" value="Chromosome"/>
</dbReference>